<protein>
    <submittedName>
        <fullName evidence="9">RagB/SusD family nutrient uptake outer membrane protein</fullName>
    </submittedName>
</protein>
<evidence type="ECO:0000256" key="3">
    <source>
        <dbReference type="ARBA" id="ARBA00022729"/>
    </source>
</evidence>
<evidence type="ECO:0000259" key="7">
    <source>
        <dbReference type="Pfam" id="PF07980"/>
    </source>
</evidence>
<keyword evidence="10" id="KW-1185">Reference proteome</keyword>
<keyword evidence="3 6" id="KW-0732">Signal</keyword>
<keyword evidence="4" id="KW-0472">Membrane</keyword>
<feature type="domain" description="RagB/SusD" evidence="7">
    <location>
        <begin position="338"/>
        <end position="644"/>
    </location>
</feature>
<evidence type="ECO:0000256" key="6">
    <source>
        <dbReference type="SAM" id="SignalP"/>
    </source>
</evidence>
<dbReference type="OrthoDB" id="1109873at2"/>
<dbReference type="EMBL" id="SOML01000005">
    <property type="protein sequence ID" value="TFD96485.1"/>
    <property type="molecule type" value="Genomic_DNA"/>
</dbReference>
<dbReference type="Gene3D" id="1.25.40.390">
    <property type="match status" value="1"/>
</dbReference>
<comment type="caution">
    <text evidence="9">The sequence shown here is derived from an EMBL/GenBank/DDBJ whole genome shotgun (WGS) entry which is preliminary data.</text>
</comment>
<dbReference type="STRING" id="1121485.GCA_000426485_01896"/>
<comment type="similarity">
    <text evidence="2">Belongs to the SusD family.</text>
</comment>
<dbReference type="GO" id="GO:0009279">
    <property type="term" value="C:cell outer membrane"/>
    <property type="evidence" value="ECO:0007669"/>
    <property type="project" value="UniProtKB-SubCell"/>
</dbReference>
<evidence type="ECO:0000256" key="4">
    <source>
        <dbReference type="ARBA" id="ARBA00023136"/>
    </source>
</evidence>
<dbReference type="SUPFAM" id="SSF48452">
    <property type="entry name" value="TPR-like"/>
    <property type="match status" value="1"/>
</dbReference>
<proteinExistence type="inferred from homology"/>
<dbReference type="InterPro" id="IPR033985">
    <property type="entry name" value="SusD-like_N"/>
</dbReference>
<evidence type="ECO:0000313" key="10">
    <source>
        <dbReference type="Proteomes" id="UP000297861"/>
    </source>
</evidence>
<dbReference type="Proteomes" id="UP000297861">
    <property type="component" value="Unassembled WGS sequence"/>
</dbReference>
<dbReference type="AlphaFoldDB" id="A0A4Y8L1C1"/>
<feature type="domain" description="SusD-like N-terminal" evidence="8">
    <location>
        <begin position="24"/>
        <end position="214"/>
    </location>
</feature>
<dbReference type="Pfam" id="PF14322">
    <property type="entry name" value="SusD-like_3"/>
    <property type="match status" value="1"/>
</dbReference>
<feature type="signal peptide" evidence="6">
    <location>
        <begin position="1"/>
        <end position="25"/>
    </location>
</feature>
<evidence type="ECO:0000259" key="8">
    <source>
        <dbReference type="Pfam" id="PF14322"/>
    </source>
</evidence>
<name>A0A4Y8L1C1_9BACT</name>
<evidence type="ECO:0000256" key="5">
    <source>
        <dbReference type="ARBA" id="ARBA00023237"/>
    </source>
</evidence>
<dbReference type="Pfam" id="PF07980">
    <property type="entry name" value="SusD_RagB"/>
    <property type="match status" value="1"/>
</dbReference>
<dbReference type="PROSITE" id="PS51257">
    <property type="entry name" value="PROKAR_LIPOPROTEIN"/>
    <property type="match status" value="1"/>
</dbReference>
<dbReference type="RefSeq" id="WP_134436348.1">
    <property type="nucleotide sequence ID" value="NZ_SOML01000005.1"/>
</dbReference>
<sequence>MKNIKYILGSSLLACSLLLSSCSDYLDMLPDDQKTEQEVFSQYSSVNELVANAYDKTNGANRILTFFNHFSSAAVTDEAEGSTVEGNITNRFNNGDWSITDLPGSAGQYWWDLYEGIRKTNVILAGVAKYNTPDNPLGAGDLEKRIGETYFLRAYFHYLLLRMYGEAPYIDYVVDPNQAMDFKQISAHEMVEKISADAQEAYKRVPASWNKSSADFGRVDQGACLGLIASARWIVATPLYNGAASYGYKGTRIFESEYSTYDANRWVAVRDAAKALLDFKFNGEPRYKLYTSYTNQDFKDDSGNDMNNSTVYTRLWKMFFDPEAYADEYVFFRPNEKDQGWFGDIFPPSKRGSSRLQPVQEQVDEYEYISPAGYGYPIYSDQAIKDGYDDGNPYMSVKRDPRFYRDIVFHGAPFRDGSNNKEIINTSTGSDRIGASNATTTGYYLRKWLIESYNFSGSYKLTGAIWRLPEFMYMYAEAVNEISGPNQEIYDLVNKVRARSFMAPMPAACKTNKELMKEYIKRERRVEFFYENKRMFETRLYLEPNNETEVTREKEWLASGTDNTTRSQKYWAVYHKPYPRTQHMINGMRAVEDPNGKIEINGVKYRMERFCKETRVFETPKHYLFPIMQAELQKCPTLVQNPGW</sequence>
<keyword evidence="5" id="KW-0998">Cell outer membrane</keyword>
<evidence type="ECO:0000256" key="1">
    <source>
        <dbReference type="ARBA" id="ARBA00004442"/>
    </source>
</evidence>
<organism evidence="9 10">
    <name type="scientific">Dysgonomonas capnocytophagoides</name>
    <dbReference type="NCBI Taxonomy" id="45254"/>
    <lineage>
        <taxon>Bacteria</taxon>
        <taxon>Pseudomonadati</taxon>
        <taxon>Bacteroidota</taxon>
        <taxon>Bacteroidia</taxon>
        <taxon>Bacteroidales</taxon>
        <taxon>Dysgonomonadaceae</taxon>
        <taxon>Dysgonomonas</taxon>
    </lineage>
</organism>
<accession>A0A4Y8L1C1</accession>
<feature type="chain" id="PRO_5021409113" evidence="6">
    <location>
        <begin position="26"/>
        <end position="644"/>
    </location>
</feature>
<evidence type="ECO:0000256" key="2">
    <source>
        <dbReference type="ARBA" id="ARBA00006275"/>
    </source>
</evidence>
<dbReference type="InterPro" id="IPR012944">
    <property type="entry name" value="SusD_RagB_dom"/>
</dbReference>
<reference evidence="9 10" key="1">
    <citation type="submission" date="2019-03" db="EMBL/GenBank/DDBJ databases">
        <title>San Antonio Military Medical Center submission to MRSN (WRAIR), pending publication.</title>
        <authorList>
            <person name="Blyth D.M."/>
            <person name="Mccarthy S.L."/>
            <person name="Schall S.E."/>
            <person name="Stam J.A."/>
            <person name="Ong A.C."/>
            <person name="Mcgann P.T."/>
        </authorList>
    </citation>
    <scope>NUCLEOTIDE SEQUENCE [LARGE SCALE GENOMIC DNA]</scope>
    <source>
        <strain evidence="9 10">MRSN571793</strain>
    </source>
</reference>
<evidence type="ECO:0000313" key="9">
    <source>
        <dbReference type="EMBL" id="TFD96485.1"/>
    </source>
</evidence>
<gene>
    <name evidence="9" type="ORF">E2605_09990</name>
</gene>
<comment type="subcellular location">
    <subcellularLocation>
        <location evidence="1">Cell outer membrane</location>
    </subcellularLocation>
</comment>
<dbReference type="InterPro" id="IPR011990">
    <property type="entry name" value="TPR-like_helical_dom_sf"/>
</dbReference>